<evidence type="ECO:0000256" key="5">
    <source>
        <dbReference type="SAM" id="MobiDB-lite"/>
    </source>
</evidence>
<dbReference type="GO" id="GO:0006357">
    <property type="term" value="P:regulation of transcription by RNA polymerase II"/>
    <property type="evidence" value="ECO:0007669"/>
    <property type="project" value="TreeGrafter"/>
</dbReference>
<feature type="compositionally biased region" description="Basic residues" evidence="5">
    <location>
        <begin position="475"/>
        <end position="488"/>
    </location>
</feature>
<feature type="compositionally biased region" description="Low complexity" evidence="5">
    <location>
        <begin position="541"/>
        <end position="578"/>
    </location>
</feature>
<evidence type="ECO:0000313" key="8">
    <source>
        <dbReference type="Proteomes" id="UP001152130"/>
    </source>
</evidence>
<dbReference type="GO" id="GO:0008270">
    <property type="term" value="F:zinc ion binding"/>
    <property type="evidence" value="ECO:0007669"/>
    <property type="project" value="UniProtKB-KW"/>
</dbReference>
<evidence type="ECO:0000256" key="4">
    <source>
        <dbReference type="PROSITE-ProRule" id="PRU00146"/>
    </source>
</evidence>
<feature type="compositionally biased region" description="Polar residues" evidence="5">
    <location>
        <begin position="50"/>
        <end position="73"/>
    </location>
</feature>
<keyword evidence="8" id="KW-1185">Reference proteome</keyword>
<feature type="compositionally biased region" description="Low complexity" evidence="5">
    <location>
        <begin position="741"/>
        <end position="755"/>
    </location>
</feature>
<protein>
    <recommendedName>
        <fullName evidence="6">PHD-type domain-containing protein</fullName>
    </recommendedName>
</protein>
<accession>A0A9W8PJM0</accession>
<evidence type="ECO:0000256" key="2">
    <source>
        <dbReference type="ARBA" id="ARBA00022771"/>
    </source>
</evidence>
<feature type="compositionally biased region" description="Basic and acidic residues" evidence="5">
    <location>
        <begin position="689"/>
        <end position="706"/>
    </location>
</feature>
<dbReference type="InterPro" id="IPR011011">
    <property type="entry name" value="Znf_FYVE_PHD"/>
</dbReference>
<dbReference type="Proteomes" id="UP001152130">
    <property type="component" value="Unassembled WGS sequence"/>
</dbReference>
<dbReference type="OrthoDB" id="5876363at2759"/>
<feature type="compositionally biased region" description="Polar residues" evidence="5">
    <location>
        <begin position="708"/>
        <end position="718"/>
    </location>
</feature>
<feature type="compositionally biased region" description="Pro residues" evidence="5">
    <location>
        <begin position="189"/>
        <end position="200"/>
    </location>
</feature>
<name>A0A9W8PJM0_9HYPO</name>
<comment type="caution">
    <text evidence="7">The sequence shown here is derived from an EMBL/GenBank/DDBJ whole genome shotgun (WGS) entry which is preliminary data.</text>
</comment>
<feature type="compositionally biased region" description="Low complexity" evidence="5">
    <location>
        <begin position="273"/>
        <end position="289"/>
    </location>
</feature>
<dbReference type="PANTHER" id="PTHR47636:SF1">
    <property type="entry name" value="TRANSCRIPTIONAL REGULATORY PROTEIN RCO1"/>
    <property type="match status" value="1"/>
</dbReference>
<feature type="compositionally biased region" description="Polar residues" evidence="5">
    <location>
        <begin position="670"/>
        <end position="681"/>
    </location>
</feature>
<dbReference type="SMART" id="SM00249">
    <property type="entry name" value="PHD"/>
    <property type="match status" value="2"/>
</dbReference>
<reference evidence="7" key="1">
    <citation type="submission" date="2022-10" db="EMBL/GenBank/DDBJ databases">
        <title>Fusarium specimens isolated from Avocado Roots.</title>
        <authorList>
            <person name="Stajich J."/>
            <person name="Roper C."/>
            <person name="Heimlech-Rivalta G."/>
        </authorList>
    </citation>
    <scope>NUCLEOTIDE SEQUENCE</scope>
    <source>
        <strain evidence="7">CF00143</strain>
    </source>
</reference>
<feature type="compositionally biased region" description="Low complexity" evidence="5">
    <location>
        <begin position="489"/>
        <end position="516"/>
    </location>
</feature>
<feature type="domain" description="PHD-type" evidence="6">
    <location>
        <begin position="844"/>
        <end position="891"/>
    </location>
</feature>
<evidence type="ECO:0000313" key="7">
    <source>
        <dbReference type="EMBL" id="KAJ4008949.1"/>
    </source>
</evidence>
<dbReference type="SUPFAM" id="SSF57903">
    <property type="entry name" value="FYVE/PHD zinc finger"/>
    <property type="match status" value="2"/>
</dbReference>
<feature type="region of interest" description="Disordered" evidence="5">
    <location>
        <begin position="437"/>
        <end position="837"/>
    </location>
</feature>
<dbReference type="EMBL" id="JAPDHF010000014">
    <property type="protein sequence ID" value="KAJ4008949.1"/>
    <property type="molecule type" value="Genomic_DNA"/>
</dbReference>
<feature type="compositionally biased region" description="Acidic residues" evidence="5">
    <location>
        <begin position="293"/>
        <end position="303"/>
    </location>
</feature>
<feature type="region of interest" description="Disordered" evidence="5">
    <location>
        <begin position="382"/>
        <end position="417"/>
    </location>
</feature>
<feature type="compositionally biased region" description="Basic residues" evidence="5">
    <location>
        <begin position="227"/>
        <end position="246"/>
    </location>
</feature>
<dbReference type="Gene3D" id="3.30.40.10">
    <property type="entry name" value="Zinc/RING finger domain, C3HC4 (zinc finger)"/>
    <property type="match status" value="1"/>
</dbReference>
<feature type="compositionally biased region" description="Low complexity" evidence="5">
    <location>
        <begin position="612"/>
        <end position="636"/>
    </location>
</feature>
<feature type="compositionally biased region" description="Basic and acidic residues" evidence="5">
    <location>
        <begin position="35"/>
        <end position="44"/>
    </location>
</feature>
<feature type="region of interest" description="Disordered" evidence="5">
    <location>
        <begin position="182"/>
        <end position="306"/>
    </location>
</feature>
<dbReference type="Pfam" id="PF00628">
    <property type="entry name" value="PHD"/>
    <property type="match status" value="1"/>
</dbReference>
<evidence type="ECO:0000259" key="6">
    <source>
        <dbReference type="PROSITE" id="PS50016"/>
    </source>
</evidence>
<sequence>MLTTILFSRPREVRCPFHGNWHTQAARHPPGQDRTGQDRTEPGKPKPGTMISSNTRATRSRYSSPAQSQNTKWNGVLDASKGATESSRAFMQRWLEPSVQSKASFEDDGLVRYGVVENMAPLGSLPKPKKTGPETSSGVKRIILRPSGAGAAKNSAHVAATDPVVDVDVDADAEAHVDVAITARAADSSPPPVTLPPTPPRRVSIVLKDAAAAADDEDDEDYDPTRPKRRQSGRASLGKRTRRSSAGRRSSTVTKPTAKGSKERRGSEKEIKAAVTVAATAAEAGATKVIQDSEQEDEEDEADTIPTEATIHAAEPVEPEDKEFADKVVEAAVDEALKHYRYPTAWALRTLYDEKSSDPQFVAMIEDVFTQTADEATMRKFSKQMEKKKREGKKDNQGCYYFIPPTTNSRFTPHKPKAAPYSKLLLHNQVEEVVEVADIETEEEEEEEEEEAEEQFVDEEEEKEQGSNHQPPARAAKRAKTSHSRTHSSSHSSKTQTQIQNQAQAQAQTQAQATRNTPRKMSSDNPPQTPSRKRNRRDSASSDSSLSSALSLSSPEAIMGSPSPVRRGGTGRPGPDSSDAPKPRPITTRRKSVASKTGTTTSNKSKPKTKASTKTNKSTKQQPSSPTIPISNTSTHIDADAPPASATISVSADVSMPGRVPAAQIFPNLPTKSKTGKNKASSAPADDTLAGHDKDESFWDRRRDAQKFANSVTAQESSVRGAEVDEELFTTPAKSTRKTRQSAAASTATTRSTRSASKRPHDEIDTAVSPVAWSFQRDERDSSAGGSRAATPTLRPPKKPRTGLRVKSSPIKKRGGGTAAGVPRPLGETPATNGIAKDQVSDNDEDCSACGAAGDVVCCDGCPRSFHFECVGMIPSDHLPDEWFCNECLYKRYPSRMPAFKGVFAAALTNLEKSIPRAFSLPKKLQTRFEGVKAATDGDYEEVTTSKTTKKKNGYEELPDFFKQRDEGQAVICHGCQKPATDVRAIIPCSVCPFYWHIDCLDPPLAVPPVLKNWRCPLHPEEIMAEVRPLAPAHRFRKIKGAQTIVPAFSRGIKNNGHIEVDWSDESDIESTNNSGWPDPDSFGRAYKLPAKGIVLDFIEQLRRQDAGYGPRRDESRWVSTFPAGSDPNRPLAGSELQRSVDEMQLALTLTSLKERKSDGVDCLVTALLDAADPSVLSLMTKTDASNISTGHLTDNDKLSLRALLTQMDAMGSRIRQLLGEPDGVSASMLEEDVIPSILSPQDSAIAEPLDKVTALPVTEPTPPSTIDHAEGAMELD</sequence>
<dbReference type="CDD" id="cd15534">
    <property type="entry name" value="PHD2_PHF12_Rco1"/>
    <property type="match status" value="1"/>
</dbReference>
<feature type="compositionally biased region" description="Basic and acidic residues" evidence="5">
    <location>
        <begin position="260"/>
        <end position="272"/>
    </location>
</feature>
<feature type="region of interest" description="Disordered" evidence="5">
    <location>
        <begin position="1256"/>
        <end position="1277"/>
    </location>
</feature>
<feature type="compositionally biased region" description="Basic and acidic residues" evidence="5">
    <location>
        <begin position="1268"/>
        <end position="1277"/>
    </location>
</feature>
<dbReference type="PROSITE" id="PS01359">
    <property type="entry name" value="ZF_PHD_1"/>
    <property type="match status" value="1"/>
</dbReference>
<keyword evidence="1" id="KW-0479">Metal-binding</keyword>
<dbReference type="Gene3D" id="2.30.30.1150">
    <property type="match status" value="1"/>
</dbReference>
<feature type="compositionally biased region" description="Low complexity" evidence="5">
    <location>
        <begin position="594"/>
        <end position="604"/>
    </location>
</feature>
<dbReference type="InterPro" id="IPR001965">
    <property type="entry name" value="Znf_PHD"/>
</dbReference>
<feature type="compositionally biased region" description="Acidic residues" evidence="5">
    <location>
        <begin position="437"/>
        <end position="463"/>
    </location>
</feature>
<gene>
    <name evidence="7" type="ORF">NW766_009132</name>
</gene>
<dbReference type="InterPro" id="IPR013083">
    <property type="entry name" value="Znf_RING/FYVE/PHD"/>
</dbReference>
<evidence type="ECO:0000256" key="3">
    <source>
        <dbReference type="ARBA" id="ARBA00022833"/>
    </source>
</evidence>
<evidence type="ECO:0000256" key="1">
    <source>
        <dbReference type="ARBA" id="ARBA00022723"/>
    </source>
</evidence>
<dbReference type="InterPro" id="IPR019786">
    <property type="entry name" value="Zinc_finger_PHD-type_CS"/>
</dbReference>
<feature type="compositionally biased region" description="Basic residues" evidence="5">
    <location>
        <begin position="796"/>
        <end position="815"/>
    </location>
</feature>
<dbReference type="PANTHER" id="PTHR47636">
    <property type="entry name" value="TRANSCRIPTIONAL REGULATORY PROTEIN RCO1"/>
    <property type="match status" value="1"/>
</dbReference>
<dbReference type="GO" id="GO:0032221">
    <property type="term" value="C:Rpd3S complex"/>
    <property type="evidence" value="ECO:0007669"/>
    <property type="project" value="TreeGrafter"/>
</dbReference>
<dbReference type="InterPro" id="IPR019787">
    <property type="entry name" value="Znf_PHD-finger"/>
</dbReference>
<dbReference type="AlphaFoldDB" id="A0A9W8PJM0"/>
<feature type="compositionally biased region" description="Basic and acidic residues" evidence="5">
    <location>
        <begin position="383"/>
        <end position="396"/>
    </location>
</feature>
<keyword evidence="3" id="KW-0862">Zinc</keyword>
<keyword evidence="2 4" id="KW-0863">Zinc-finger</keyword>
<feature type="region of interest" description="Disordered" evidence="5">
    <location>
        <begin position="19"/>
        <end position="75"/>
    </location>
</feature>
<dbReference type="PROSITE" id="PS50016">
    <property type="entry name" value="ZF_PHD_2"/>
    <property type="match status" value="1"/>
</dbReference>
<organism evidence="7 8">
    <name type="scientific">Fusarium irregulare</name>
    <dbReference type="NCBI Taxonomy" id="2494466"/>
    <lineage>
        <taxon>Eukaryota</taxon>
        <taxon>Fungi</taxon>
        <taxon>Dikarya</taxon>
        <taxon>Ascomycota</taxon>
        <taxon>Pezizomycotina</taxon>
        <taxon>Sordariomycetes</taxon>
        <taxon>Hypocreomycetidae</taxon>
        <taxon>Hypocreales</taxon>
        <taxon>Nectriaceae</taxon>
        <taxon>Fusarium</taxon>
        <taxon>Fusarium incarnatum-equiseti species complex</taxon>
    </lineage>
</organism>
<dbReference type="InterPro" id="IPR052819">
    <property type="entry name" value="Chromatin_regulatory_protein"/>
</dbReference>
<feature type="region of interest" description="Disordered" evidence="5">
    <location>
        <begin position="1109"/>
        <end position="1133"/>
    </location>
</feature>
<proteinExistence type="predicted"/>